<dbReference type="FunFam" id="3.30.70.250:FF:000001">
    <property type="entry name" value="Malonyl CoA-acyl carrier protein transacylase"/>
    <property type="match status" value="1"/>
</dbReference>
<evidence type="ECO:0000313" key="11">
    <source>
        <dbReference type="Proteomes" id="UP000031627"/>
    </source>
</evidence>
<feature type="active site" evidence="8">
    <location>
        <position position="202"/>
    </location>
</feature>
<organism evidence="10 11">
    <name type="scientific">Candidatus Tachikawaea gelatinosa</name>
    <dbReference type="NCBI Taxonomy" id="1410383"/>
    <lineage>
        <taxon>Bacteria</taxon>
        <taxon>Pseudomonadati</taxon>
        <taxon>Pseudomonadota</taxon>
        <taxon>Gammaproteobacteria</taxon>
        <taxon>Enterobacterales</taxon>
        <taxon>Enterobacteriaceae</taxon>
        <taxon>Candidatus Tachikawaea</taxon>
    </lineage>
</organism>
<dbReference type="Gene3D" id="3.40.366.10">
    <property type="entry name" value="Malonyl-Coenzyme A Acyl Carrier Protein, domain 2"/>
    <property type="match status" value="1"/>
</dbReference>
<keyword evidence="4 7" id="KW-0808">Transferase</keyword>
<dbReference type="PIRSF" id="PIRSF000446">
    <property type="entry name" value="Mct"/>
    <property type="match status" value="1"/>
</dbReference>
<evidence type="ECO:0000256" key="4">
    <source>
        <dbReference type="ARBA" id="ARBA00022679"/>
    </source>
</evidence>
<comment type="similarity">
    <text evidence="7">Belongs to the fabD family.</text>
</comment>
<dbReference type="InterPro" id="IPR016035">
    <property type="entry name" value="Acyl_Trfase/lysoPLipase"/>
</dbReference>
<evidence type="ECO:0000256" key="5">
    <source>
        <dbReference type="ARBA" id="ARBA00023315"/>
    </source>
</evidence>
<evidence type="ECO:0000256" key="8">
    <source>
        <dbReference type="PIRSR" id="PIRSR000446-1"/>
    </source>
</evidence>
<dbReference type="HOGENOM" id="CLU_030558_0_0_6"/>
<evidence type="ECO:0000256" key="7">
    <source>
        <dbReference type="PIRNR" id="PIRNR000446"/>
    </source>
</evidence>
<dbReference type="UniPathway" id="UPA00094"/>
<dbReference type="InterPro" id="IPR001227">
    <property type="entry name" value="Ac_transferase_dom_sf"/>
</dbReference>
<comment type="pathway">
    <text evidence="1">Lipid metabolism; fatty acid biosynthesis.</text>
</comment>
<comment type="catalytic activity">
    <reaction evidence="6 7">
        <text>holo-[ACP] + malonyl-CoA = malonyl-[ACP] + CoA</text>
        <dbReference type="Rhea" id="RHEA:41792"/>
        <dbReference type="Rhea" id="RHEA-COMP:9623"/>
        <dbReference type="Rhea" id="RHEA-COMP:9685"/>
        <dbReference type="ChEBI" id="CHEBI:57287"/>
        <dbReference type="ChEBI" id="CHEBI:57384"/>
        <dbReference type="ChEBI" id="CHEBI:64479"/>
        <dbReference type="ChEBI" id="CHEBI:78449"/>
        <dbReference type="EC" id="2.3.1.39"/>
    </reaction>
</comment>
<dbReference type="GO" id="GO:0004314">
    <property type="term" value="F:[acyl-carrier-protein] S-malonyltransferase activity"/>
    <property type="evidence" value="ECO:0007669"/>
    <property type="project" value="UniProtKB-EC"/>
</dbReference>
<dbReference type="SUPFAM" id="SSF52151">
    <property type="entry name" value="FabD/lysophospholipase-like"/>
    <property type="match status" value="1"/>
</dbReference>
<dbReference type="AlphaFoldDB" id="A0A090BWL3"/>
<dbReference type="EMBL" id="AP014521">
    <property type="protein sequence ID" value="BAP58806.1"/>
    <property type="molecule type" value="Genomic_DNA"/>
</dbReference>
<dbReference type="InterPro" id="IPR050858">
    <property type="entry name" value="Mal-CoA-ACP_Trans/PKS_FabD"/>
</dbReference>
<proteinExistence type="inferred from homology"/>
<dbReference type="KEGG" id="sbw:TGUWTKB_5810"/>
<keyword evidence="5 7" id="KW-0012">Acyltransferase</keyword>
<dbReference type="PANTHER" id="PTHR42681:SF1">
    <property type="entry name" value="MALONYL-COA-ACYL CARRIER PROTEIN TRANSACYLASE, MITOCHONDRIAL"/>
    <property type="match status" value="1"/>
</dbReference>
<dbReference type="InterPro" id="IPR016036">
    <property type="entry name" value="Malonyl_transacylase_ACP-bd"/>
</dbReference>
<dbReference type="InterPro" id="IPR024925">
    <property type="entry name" value="Malonyl_CoA-ACP_transAc"/>
</dbReference>
<reference evidence="10 11" key="2">
    <citation type="journal article" date="2014" name="Curr. Biol.">
        <title>Symbiont-Supplemented Maternal Investment Underpinning Host's Ecological Adaptation.</title>
        <authorList>
            <person name="Kaiwa N."/>
            <person name="Hosokawa T."/>
            <person name="Nikoh N."/>
            <person name="Tanahashi M."/>
            <person name="Moriyama M."/>
            <person name="Meng X.Y."/>
            <person name="Maeda T."/>
            <person name="Yamaguchi K."/>
            <person name="Shigenobu S."/>
            <person name="Ito M."/>
            <person name="Fukatsu T."/>
        </authorList>
    </citation>
    <scope>NUCLEOTIDE SEQUENCE [LARGE SCALE GENOMIC DNA]</scope>
    <source>
        <strain evidence="10 11">UwTKB</strain>
    </source>
</reference>
<dbReference type="RefSeq" id="WP_041063376.1">
    <property type="nucleotide sequence ID" value="NZ_AP014521.1"/>
</dbReference>
<keyword evidence="11" id="KW-1185">Reference proteome</keyword>
<dbReference type="PANTHER" id="PTHR42681">
    <property type="entry name" value="MALONYL-COA-ACYL CARRIER PROTEIN TRANSACYLASE, MITOCHONDRIAL"/>
    <property type="match status" value="1"/>
</dbReference>
<dbReference type="InterPro" id="IPR004410">
    <property type="entry name" value="Malonyl_CoA-ACP_transAc_FabD"/>
</dbReference>
<gene>
    <name evidence="10" type="primary">fabD</name>
    <name evidence="10" type="ORF">TGUWTKB_5810</name>
</gene>
<dbReference type="Proteomes" id="UP000031627">
    <property type="component" value="Chromosome"/>
</dbReference>
<dbReference type="SUPFAM" id="SSF55048">
    <property type="entry name" value="Probable ACP-binding domain of malonyl-CoA ACP transacylase"/>
    <property type="match status" value="1"/>
</dbReference>
<dbReference type="EC" id="2.3.1.39" evidence="2 7"/>
<dbReference type="GO" id="GO:0006633">
    <property type="term" value="P:fatty acid biosynthetic process"/>
    <property type="evidence" value="ECO:0007669"/>
    <property type="project" value="UniProtKB-UniPathway"/>
</dbReference>
<evidence type="ECO:0000259" key="9">
    <source>
        <dbReference type="SMART" id="SM00827"/>
    </source>
</evidence>
<accession>A0A090BWL3</accession>
<dbReference type="Pfam" id="PF00698">
    <property type="entry name" value="Acyl_transf_1"/>
    <property type="match status" value="1"/>
</dbReference>
<feature type="active site" evidence="8">
    <location>
        <position position="92"/>
    </location>
</feature>
<dbReference type="NCBIfam" id="TIGR00128">
    <property type="entry name" value="fabD"/>
    <property type="match status" value="1"/>
</dbReference>
<sequence length="313" mass="35254">MKSFGMVFPGQGSQHIGMLSQLISKYPEVQETFDEASSILDNKDLWQLVQNGPREELNKTINTQPALLSASVAIFKILKKKKIIPQIMAGHSLGEYSALVCAKVLSFHNAIKLIKIRSELMENAVPKGTGLMMAIIGLEKKIVQKLCLENKKKQEIVEISNFNSPYQIVISGNKESVKKTGIACKNIGAKHIVQLPISIPSHCSLMKPIAKKFSQYLKKVDFYPPKIPVINNVDVTIENDVNIIRKNLARQLYKPVRWIEIVQFITKKNIEKILEIGPKKVLNKLIVSITNSIETISINDYKSLSLVYKFIKE</sequence>
<evidence type="ECO:0000256" key="3">
    <source>
        <dbReference type="ARBA" id="ARBA00018953"/>
    </source>
</evidence>
<dbReference type="OrthoDB" id="9808564at2"/>
<reference evidence="11" key="1">
    <citation type="submission" date="2013-11" db="EMBL/GenBank/DDBJ databases">
        <title>Symbiont-containing voluminous jelly as an extraordinary maternal gift for overwintering insect nymphs.</title>
        <authorList>
            <person name="Kaiwa N."/>
            <person name="Hosokawa T."/>
            <person name="Nikoh N."/>
            <person name="Meng X.Y."/>
            <person name="Tanahashi M."/>
            <person name="Moriyama M."/>
            <person name="Maeda T."/>
            <person name="Yamaguchi K."/>
            <person name="Shigenobu S."/>
            <person name="Ito M."/>
            <person name="Fukatsu T."/>
        </authorList>
    </citation>
    <scope>NUCLEOTIDE SEQUENCE [LARGE SCALE GENOMIC DNA]</scope>
    <source>
        <strain evidence="11">UwTKB</strain>
    </source>
</reference>
<dbReference type="SMART" id="SM00827">
    <property type="entry name" value="PKS_AT"/>
    <property type="match status" value="1"/>
</dbReference>
<dbReference type="InterPro" id="IPR014043">
    <property type="entry name" value="Acyl_transferase_dom"/>
</dbReference>
<dbReference type="GO" id="GO:0005829">
    <property type="term" value="C:cytosol"/>
    <property type="evidence" value="ECO:0007669"/>
    <property type="project" value="TreeGrafter"/>
</dbReference>
<evidence type="ECO:0000256" key="6">
    <source>
        <dbReference type="ARBA" id="ARBA00048462"/>
    </source>
</evidence>
<feature type="domain" description="Malonyl-CoA:ACP transacylase (MAT)" evidence="9">
    <location>
        <begin position="7"/>
        <end position="310"/>
    </location>
</feature>
<dbReference type="STRING" id="1410383.TGUWTKB_5810"/>
<evidence type="ECO:0000313" key="10">
    <source>
        <dbReference type="EMBL" id="BAP58806.1"/>
    </source>
</evidence>
<name>A0A090BWL3_9ENTR</name>
<dbReference type="Gene3D" id="3.30.70.250">
    <property type="entry name" value="Malonyl-CoA ACP transacylase, ACP-binding"/>
    <property type="match status" value="1"/>
</dbReference>
<evidence type="ECO:0000256" key="2">
    <source>
        <dbReference type="ARBA" id="ARBA00013258"/>
    </source>
</evidence>
<protein>
    <recommendedName>
        <fullName evidence="3 7">Malonyl CoA-acyl carrier protein transacylase</fullName>
        <ecNumber evidence="2 7">2.3.1.39</ecNumber>
    </recommendedName>
</protein>
<evidence type="ECO:0000256" key="1">
    <source>
        <dbReference type="ARBA" id="ARBA00005194"/>
    </source>
</evidence>